<name>A0ABV4F007_BRAEL</name>
<evidence type="ECO:0000313" key="4">
    <source>
        <dbReference type="Proteomes" id="UP001565471"/>
    </source>
</evidence>
<comment type="caution">
    <text evidence="3">The sequence shown here is derived from an EMBL/GenBank/DDBJ whole genome shotgun (WGS) entry which is preliminary data.</text>
</comment>
<dbReference type="Proteomes" id="UP001565471">
    <property type="component" value="Unassembled WGS sequence"/>
</dbReference>
<keyword evidence="1" id="KW-0175">Coiled coil</keyword>
<protein>
    <submittedName>
        <fullName evidence="3">Uncharacterized protein</fullName>
    </submittedName>
</protein>
<evidence type="ECO:0000256" key="1">
    <source>
        <dbReference type="SAM" id="Coils"/>
    </source>
</evidence>
<reference evidence="3 4" key="1">
    <citation type="submission" date="2024-07" db="EMBL/GenBank/DDBJ databases">
        <title>Genomic Encyclopedia of Type Strains, Phase V (KMG-V): Genome sequencing to study the core and pangenomes of soil and plant-associated prokaryotes.</title>
        <authorList>
            <person name="Whitman W."/>
        </authorList>
    </citation>
    <scope>NUCLEOTIDE SEQUENCE [LARGE SCALE GENOMIC DNA]</scope>
    <source>
        <strain evidence="3 4">USDA 415</strain>
    </source>
</reference>
<feature type="compositionally biased region" description="Low complexity" evidence="2">
    <location>
        <begin position="154"/>
        <end position="175"/>
    </location>
</feature>
<feature type="compositionally biased region" description="Polar residues" evidence="2">
    <location>
        <begin position="134"/>
        <end position="148"/>
    </location>
</feature>
<sequence>MKNLAIEAPDDVQVETIDVLDGPIKKGQRLLVLKSFNLDRFAIHLALFKEHIDIIERPFLDGRVQAEIDELNEKVALLHEIVSGAEREVRIRNEYYKLTLGEYTTLNPPPQNIDTLFFFPMESTTTSSSTATSDGSESQKTSSISTLGDRNKTDGSSSGTTHQTTTTTQNSVTQSKIVSPDWKSDQELQTNLDRAKIEYGGAKLDADKAGKHLADALDKIKLARRKLAEYEALLAAQQAAMTITSSYEGTFSSRVALGSFVRKGHLLGSRLN</sequence>
<feature type="coiled-coil region" evidence="1">
    <location>
        <begin position="213"/>
        <end position="240"/>
    </location>
</feature>
<accession>A0ABV4F007</accession>
<organism evidence="3 4">
    <name type="scientific">Bradyrhizobium elkanii</name>
    <dbReference type="NCBI Taxonomy" id="29448"/>
    <lineage>
        <taxon>Bacteria</taxon>
        <taxon>Pseudomonadati</taxon>
        <taxon>Pseudomonadota</taxon>
        <taxon>Alphaproteobacteria</taxon>
        <taxon>Hyphomicrobiales</taxon>
        <taxon>Nitrobacteraceae</taxon>
        <taxon>Bradyrhizobium</taxon>
    </lineage>
</organism>
<gene>
    <name evidence="3" type="ORF">ABIF29_003553</name>
</gene>
<keyword evidence="4" id="KW-1185">Reference proteome</keyword>
<evidence type="ECO:0000313" key="3">
    <source>
        <dbReference type="EMBL" id="MEY9316754.1"/>
    </source>
</evidence>
<dbReference type="RefSeq" id="WP_253623397.1">
    <property type="nucleotide sequence ID" value="NZ_JALJZB010000001.1"/>
</dbReference>
<proteinExistence type="predicted"/>
<evidence type="ECO:0000256" key="2">
    <source>
        <dbReference type="SAM" id="MobiDB-lite"/>
    </source>
</evidence>
<feature type="region of interest" description="Disordered" evidence="2">
    <location>
        <begin position="127"/>
        <end position="184"/>
    </location>
</feature>
<dbReference type="EMBL" id="JBGBZA010000002">
    <property type="protein sequence ID" value="MEY9316754.1"/>
    <property type="molecule type" value="Genomic_DNA"/>
</dbReference>